<dbReference type="Pfam" id="PF00440">
    <property type="entry name" value="TetR_N"/>
    <property type="match status" value="1"/>
</dbReference>
<gene>
    <name evidence="5" type="ORF">UFOPK4080_00731</name>
</gene>
<dbReference type="PROSITE" id="PS50977">
    <property type="entry name" value="HTH_TETR_2"/>
    <property type="match status" value="1"/>
</dbReference>
<dbReference type="PRINTS" id="PR00455">
    <property type="entry name" value="HTHTETR"/>
</dbReference>
<keyword evidence="3" id="KW-0804">Transcription</keyword>
<evidence type="ECO:0000313" key="5">
    <source>
        <dbReference type="EMBL" id="CAB4338599.1"/>
    </source>
</evidence>
<dbReference type="PANTHER" id="PTHR30055">
    <property type="entry name" value="HTH-TYPE TRANSCRIPTIONAL REGULATOR RUTR"/>
    <property type="match status" value="1"/>
</dbReference>
<evidence type="ECO:0000259" key="4">
    <source>
        <dbReference type="PROSITE" id="PS50977"/>
    </source>
</evidence>
<dbReference type="InterPro" id="IPR001647">
    <property type="entry name" value="HTH_TetR"/>
</dbReference>
<keyword evidence="1" id="KW-0805">Transcription regulation</keyword>
<dbReference type="GO" id="GO:0000976">
    <property type="term" value="F:transcription cis-regulatory region binding"/>
    <property type="evidence" value="ECO:0007669"/>
    <property type="project" value="TreeGrafter"/>
</dbReference>
<dbReference type="GO" id="GO:0003700">
    <property type="term" value="F:DNA-binding transcription factor activity"/>
    <property type="evidence" value="ECO:0007669"/>
    <property type="project" value="TreeGrafter"/>
</dbReference>
<dbReference type="EMBL" id="CAESAG010000109">
    <property type="protein sequence ID" value="CAB4338599.1"/>
    <property type="molecule type" value="Genomic_DNA"/>
</dbReference>
<dbReference type="Gene3D" id="1.10.357.10">
    <property type="entry name" value="Tetracycline Repressor, domain 2"/>
    <property type="match status" value="1"/>
</dbReference>
<evidence type="ECO:0000256" key="2">
    <source>
        <dbReference type="ARBA" id="ARBA00023125"/>
    </source>
</evidence>
<dbReference type="SUPFAM" id="SSF46689">
    <property type="entry name" value="Homeodomain-like"/>
    <property type="match status" value="1"/>
</dbReference>
<feature type="domain" description="HTH tetR-type" evidence="4">
    <location>
        <begin position="22"/>
        <end position="82"/>
    </location>
</feature>
<sequence>MKVQSSPLSTQPKYLLQGGIHRRTESAILEGTKKLIAQQGASNISMIEIADVSEVSRATLYNHYRDKNAVLIALIGAEVERLVELADRAGTPADALEKLSQEISTDSALAAMRTFDQDILVAMLSHAQNPLYITLAQCIHKATKSEAGTGLAMRWLLGQVMQPISAKQSREQAELLVERTLF</sequence>
<reference evidence="5" key="1">
    <citation type="submission" date="2020-05" db="EMBL/GenBank/DDBJ databases">
        <authorList>
            <person name="Chiriac C."/>
            <person name="Salcher M."/>
            <person name="Ghai R."/>
            <person name="Kavagutti S V."/>
        </authorList>
    </citation>
    <scope>NUCLEOTIDE SEQUENCE</scope>
</reference>
<evidence type="ECO:0000256" key="1">
    <source>
        <dbReference type="ARBA" id="ARBA00023015"/>
    </source>
</evidence>
<evidence type="ECO:0000256" key="3">
    <source>
        <dbReference type="ARBA" id="ARBA00023163"/>
    </source>
</evidence>
<name>A0A6J5ZDE2_9ZZZZ</name>
<dbReference type="InterPro" id="IPR050109">
    <property type="entry name" value="HTH-type_TetR-like_transc_reg"/>
</dbReference>
<organism evidence="5">
    <name type="scientific">freshwater metagenome</name>
    <dbReference type="NCBI Taxonomy" id="449393"/>
    <lineage>
        <taxon>unclassified sequences</taxon>
        <taxon>metagenomes</taxon>
        <taxon>ecological metagenomes</taxon>
    </lineage>
</organism>
<keyword evidence="2" id="KW-0238">DNA-binding</keyword>
<accession>A0A6J5ZDE2</accession>
<dbReference type="PANTHER" id="PTHR30055:SF234">
    <property type="entry name" value="HTH-TYPE TRANSCRIPTIONAL REGULATOR BETI"/>
    <property type="match status" value="1"/>
</dbReference>
<dbReference type="InterPro" id="IPR009057">
    <property type="entry name" value="Homeodomain-like_sf"/>
</dbReference>
<protein>
    <submittedName>
        <fullName evidence="5">Unannotated protein</fullName>
    </submittedName>
</protein>
<proteinExistence type="predicted"/>
<dbReference type="AlphaFoldDB" id="A0A6J5ZDE2"/>